<keyword evidence="5" id="KW-1185">Reference proteome</keyword>
<feature type="signal peptide" evidence="2">
    <location>
        <begin position="1"/>
        <end position="28"/>
    </location>
</feature>
<reference evidence="4 5" key="1">
    <citation type="submission" date="2021-02" db="EMBL/GenBank/DDBJ databases">
        <title>Variation within the Batrachochytrium salamandrivorans European outbreak.</title>
        <authorList>
            <person name="Kelly M."/>
            <person name="Pasmans F."/>
            <person name="Shea T.P."/>
            <person name="Munoz J.F."/>
            <person name="Carranza S."/>
            <person name="Cuomo C.A."/>
            <person name="Martel A."/>
        </authorList>
    </citation>
    <scope>NUCLEOTIDE SEQUENCE [LARGE SCALE GENOMIC DNA]</scope>
    <source>
        <strain evidence="4 5">AMFP18/2</strain>
    </source>
</reference>
<keyword evidence="1" id="KW-0472">Membrane</keyword>
<evidence type="ECO:0000256" key="2">
    <source>
        <dbReference type="SAM" id="SignalP"/>
    </source>
</evidence>
<dbReference type="Gene3D" id="3.20.20.370">
    <property type="entry name" value="Glycoside hydrolase/deacetylase"/>
    <property type="match status" value="1"/>
</dbReference>
<name>A0ABQ8FBV8_9FUNG</name>
<protein>
    <recommendedName>
        <fullName evidence="3">NodB homology domain-containing protein</fullName>
    </recommendedName>
</protein>
<evidence type="ECO:0000313" key="5">
    <source>
        <dbReference type="Proteomes" id="UP001648503"/>
    </source>
</evidence>
<keyword evidence="2" id="KW-0732">Signal</keyword>
<dbReference type="InterPro" id="IPR002509">
    <property type="entry name" value="NODB_dom"/>
</dbReference>
<dbReference type="Proteomes" id="UP001648503">
    <property type="component" value="Unassembled WGS sequence"/>
</dbReference>
<dbReference type="EMBL" id="JAFCIX010000298">
    <property type="protein sequence ID" value="KAH6595545.1"/>
    <property type="molecule type" value="Genomic_DNA"/>
</dbReference>
<accession>A0ABQ8FBV8</accession>
<feature type="transmembrane region" description="Helical" evidence="1">
    <location>
        <begin position="475"/>
        <end position="497"/>
    </location>
</feature>
<dbReference type="Pfam" id="PF01522">
    <property type="entry name" value="Polysacc_deac_1"/>
    <property type="match status" value="1"/>
</dbReference>
<feature type="chain" id="PRO_5046300441" description="NodB homology domain-containing protein" evidence="2">
    <location>
        <begin position="29"/>
        <end position="498"/>
    </location>
</feature>
<dbReference type="PANTHER" id="PTHR45985">
    <property type="match status" value="1"/>
</dbReference>
<organism evidence="4 5">
    <name type="scientific">Batrachochytrium salamandrivorans</name>
    <dbReference type="NCBI Taxonomy" id="1357716"/>
    <lineage>
        <taxon>Eukaryota</taxon>
        <taxon>Fungi</taxon>
        <taxon>Fungi incertae sedis</taxon>
        <taxon>Chytridiomycota</taxon>
        <taxon>Chytridiomycota incertae sedis</taxon>
        <taxon>Chytridiomycetes</taxon>
        <taxon>Rhizophydiales</taxon>
        <taxon>Rhizophydiales incertae sedis</taxon>
        <taxon>Batrachochytrium</taxon>
    </lineage>
</organism>
<dbReference type="InterPro" id="IPR021655">
    <property type="entry name" value="Put_metal-bd"/>
</dbReference>
<keyword evidence="1" id="KW-1133">Transmembrane helix</keyword>
<dbReference type="SUPFAM" id="SSF88713">
    <property type="entry name" value="Glycoside hydrolase/deacetylase"/>
    <property type="match status" value="1"/>
</dbReference>
<feature type="domain" description="NodB homology" evidence="3">
    <location>
        <begin position="74"/>
        <end position="182"/>
    </location>
</feature>
<dbReference type="CDD" id="cd10919">
    <property type="entry name" value="CE4_CDA_like"/>
    <property type="match status" value="1"/>
</dbReference>
<dbReference type="PANTHER" id="PTHR45985:SF3">
    <property type="entry name" value="CHITIN DEACETYLASE-LIKE 4"/>
    <property type="match status" value="1"/>
</dbReference>
<evidence type="ECO:0000313" key="4">
    <source>
        <dbReference type="EMBL" id="KAH6595545.1"/>
    </source>
</evidence>
<proteinExistence type="predicted"/>
<dbReference type="InterPro" id="IPR052740">
    <property type="entry name" value="CE4"/>
</dbReference>
<gene>
    <name evidence="4" type="ORF">BASA50_005754</name>
</gene>
<dbReference type="Pfam" id="PF11617">
    <property type="entry name" value="Cu-binding_MopE"/>
    <property type="match status" value="1"/>
</dbReference>
<evidence type="ECO:0000259" key="3">
    <source>
        <dbReference type="Pfam" id="PF01522"/>
    </source>
</evidence>
<dbReference type="InterPro" id="IPR011330">
    <property type="entry name" value="Glyco_hydro/deAcase_b/a-brl"/>
</dbReference>
<keyword evidence="1" id="KW-0812">Transmembrane</keyword>
<comment type="caution">
    <text evidence="4">The sequence shown here is derived from an EMBL/GenBank/DDBJ whole genome shotgun (WGS) entry which is preliminary data.</text>
</comment>
<sequence length="498" mass="52747">MPSLSCATSTMLAALAAVLQLAVPTVLAQEGSGVGGATGVLPGYSCDPAKCQMPSCYCPTTNPPGGLSPSKIPQFITLTFDDSINEVILPQILNYTSNYINPNGCPLAATFFISTQYTNFWHVNRMFSSGHEIATHTMNHVGNPPVGEITGAVTALNAFGGVPTKMLTGFRTPFLAYTRDTYANLLTASTFKYDSSMPVNYKATPVWPYTLDNGAYTQCSGGTCVAPFNFPGLWEVPMYMLLNADGTENAAMDPEPLPGAALGFMSAEDILSLLKTNFNNRYTSSRLPLGLYLHAAVSVTQPNYITGVRMFMDWIRSSGYNDVYWVSNQQLLAWMANPTDIAGSLKNPAIDCLMPAVSPSNTEVCDGIDNNGDGTIDQGLTESCYYPALQASFTSCFGCPSTIPNVSNPIPFTGPRSRKSIPADGCPNGGTWDPVSGACVALTRQTKIIPSAGNTTGAGAAGTKGSNNGVNGLDIFGASTLLIVFTSVAIWLSSTWII</sequence>
<evidence type="ECO:0000256" key="1">
    <source>
        <dbReference type="SAM" id="Phobius"/>
    </source>
</evidence>